<dbReference type="InterPro" id="IPR036573">
    <property type="entry name" value="CBM_sf_5/12"/>
</dbReference>
<dbReference type="InterPro" id="IPR035986">
    <property type="entry name" value="PKD_dom_sf"/>
</dbReference>
<sequence>MVLAMESVGVYNSGVKSDRYCPDQDHDSGPTALFSYSKEQLQVSFNDSSSDDIGTASYYWDFGDGESSTLANPTHIYKQLGSYQVRLSVIDTKNTLDHTLQTIMVRSDTCHAAAWQPAQVYRHPDKAAYNNLVYRAQWWTKGKRPDLNSGNGKVWRYVEPCLSGNANKVGHLKHHISAFISFRMETIKF</sequence>
<dbReference type="SUPFAM" id="SSF49299">
    <property type="entry name" value="PKD domain"/>
    <property type="match status" value="1"/>
</dbReference>
<accession>A0ABN8URJ0</accession>
<gene>
    <name evidence="3" type="ORF">PSECIP111951_02603</name>
</gene>
<dbReference type="EMBL" id="CAMAPD010000012">
    <property type="protein sequence ID" value="CAH9061997.1"/>
    <property type="molecule type" value="Genomic_DNA"/>
</dbReference>
<dbReference type="InterPro" id="IPR022409">
    <property type="entry name" value="PKD/Chitinase_dom"/>
</dbReference>
<dbReference type="Pfam" id="PF18911">
    <property type="entry name" value="PKD_4"/>
    <property type="match status" value="1"/>
</dbReference>
<dbReference type="SUPFAM" id="SSF51055">
    <property type="entry name" value="Carbohydrate binding domain"/>
    <property type="match status" value="1"/>
</dbReference>
<evidence type="ECO:0000259" key="2">
    <source>
        <dbReference type="PROSITE" id="PS50093"/>
    </source>
</evidence>
<evidence type="ECO:0000256" key="1">
    <source>
        <dbReference type="ARBA" id="ARBA00022801"/>
    </source>
</evidence>
<reference evidence="3 4" key="1">
    <citation type="submission" date="2022-07" db="EMBL/GenBank/DDBJ databases">
        <authorList>
            <person name="Criscuolo A."/>
        </authorList>
    </citation>
    <scope>NUCLEOTIDE SEQUENCE [LARGE SCALE GENOMIC DNA]</scope>
    <source>
        <strain evidence="4">CIP 111951</strain>
    </source>
</reference>
<name>A0ABN8URJ0_9GAMM</name>
<dbReference type="PROSITE" id="PS50093">
    <property type="entry name" value="PKD"/>
    <property type="match status" value="1"/>
</dbReference>
<keyword evidence="1" id="KW-0378">Hydrolase</keyword>
<protein>
    <recommendedName>
        <fullName evidence="2">PKD domain-containing protein</fullName>
    </recommendedName>
</protein>
<feature type="domain" description="PKD" evidence="2">
    <location>
        <begin position="41"/>
        <end position="92"/>
    </location>
</feature>
<dbReference type="Gene3D" id="2.60.40.10">
    <property type="entry name" value="Immunoglobulins"/>
    <property type="match status" value="1"/>
</dbReference>
<dbReference type="InterPro" id="IPR000601">
    <property type="entry name" value="PKD_dom"/>
</dbReference>
<proteinExistence type="predicted"/>
<dbReference type="InterPro" id="IPR003610">
    <property type="entry name" value="CBM5/12"/>
</dbReference>
<evidence type="ECO:0000313" key="4">
    <source>
        <dbReference type="Proteomes" id="UP001152485"/>
    </source>
</evidence>
<dbReference type="SMART" id="SM00495">
    <property type="entry name" value="ChtBD3"/>
    <property type="match status" value="1"/>
</dbReference>
<comment type="caution">
    <text evidence="3">The sequence shown here is derived from an EMBL/GenBank/DDBJ whole genome shotgun (WGS) entry which is preliminary data.</text>
</comment>
<evidence type="ECO:0000313" key="3">
    <source>
        <dbReference type="EMBL" id="CAH9061997.1"/>
    </source>
</evidence>
<organism evidence="3 4">
    <name type="scientific">Pseudoalteromonas holothuriae</name>
    <dbReference type="NCBI Taxonomy" id="2963714"/>
    <lineage>
        <taxon>Bacteria</taxon>
        <taxon>Pseudomonadati</taxon>
        <taxon>Pseudomonadota</taxon>
        <taxon>Gammaproteobacteria</taxon>
        <taxon>Alteromonadales</taxon>
        <taxon>Pseudoalteromonadaceae</taxon>
        <taxon>Pseudoalteromonas</taxon>
    </lineage>
</organism>
<dbReference type="Gene3D" id="2.10.10.20">
    <property type="entry name" value="Carbohydrate-binding module superfamily 5/12"/>
    <property type="match status" value="1"/>
</dbReference>
<dbReference type="CDD" id="cd12215">
    <property type="entry name" value="ChiC_BD"/>
    <property type="match status" value="1"/>
</dbReference>
<dbReference type="SMART" id="SM00089">
    <property type="entry name" value="PKD"/>
    <property type="match status" value="1"/>
</dbReference>
<dbReference type="InterPro" id="IPR013783">
    <property type="entry name" value="Ig-like_fold"/>
</dbReference>
<dbReference type="Proteomes" id="UP001152485">
    <property type="component" value="Unassembled WGS sequence"/>
</dbReference>
<dbReference type="CDD" id="cd00146">
    <property type="entry name" value="PKD"/>
    <property type="match status" value="1"/>
</dbReference>